<dbReference type="HOGENOM" id="CLU_065200_6_0_1"/>
<proteinExistence type="inferred from homology"/>
<keyword evidence="2 5" id="KW-0812">Transmembrane</keyword>
<feature type="transmembrane region" description="Helical" evidence="5">
    <location>
        <begin position="181"/>
        <end position="202"/>
    </location>
</feature>
<evidence type="ECO:0000313" key="7">
    <source>
        <dbReference type="Proteomes" id="UP000054538"/>
    </source>
</evidence>
<feature type="transmembrane region" description="Helical" evidence="5">
    <location>
        <begin position="61"/>
        <end position="82"/>
    </location>
</feature>
<reference evidence="6 7" key="1">
    <citation type="submission" date="2014-04" db="EMBL/GenBank/DDBJ databases">
        <authorList>
            <consortium name="DOE Joint Genome Institute"/>
            <person name="Kuo A."/>
            <person name="Kohler A."/>
            <person name="Jargeat P."/>
            <person name="Nagy L.G."/>
            <person name="Floudas D."/>
            <person name="Copeland A."/>
            <person name="Barry K.W."/>
            <person name="Cichocki N."/>
            <person name="Veneault-Fourrey C."/>
            <person name="LaButti K."/>
            <person name="Lindquist E.A."/>
            <person name="Lipzen A."/>
            <person name="Lundell T."/>
            <person name="Morin E."/>
            <person name="Murat C."/>
            <person name="Sun H."/>
            <person name="Tunlid A."/>
            <person name="Henrissat B."/>
            <person name="Grigoriev I.V."/>
            <person name="Hibbett D.S."/>
            <person name="Martin F."/>
            <person name="Nordberg H.P."/>
            <person name="Cantor M.N."/>
            <person name="Hua S.X."/>
        </authorList>
    </citation>
    <scope>NUCLEOTIDE SEQUENCE [LARGE SCALE GENOMIC DNA]</scope>
    <source>
        <strain evidence="6 7">Ve08.2h10</strain>
    </source>
</reference>
<organism evidence="6 7">
    <name type="scientific">Paxillus rubicundulus Ve08.2h10</name>
    <dbReference type="NCBI Taxonomy" id="930991"/>
    <lineage>
        <taxon>Eukaryota</taxon>
        <taxon>Fungi</taxon>
        <taxon>Dikarya</taxon>
        <taxon>Basidiomycota</taxon>
        <taxon>Agaricomycotina</taxon>
        <taxon>Agaricomycetes</taxon>
        <taxon>Agaricomycetidae</taxon>
        <taxon>Boletales</taxon>
        <taxon>Paxilineae</taxon>
        <taxon>Paxillaceae</taxon>
        <taxon>Paxillus</taxon>
    </lineage>
</organism>
<comment type="similarity">
    <text evidence="5">Belongs to the class VI-like SAM-binding methyltransferase superfamily. Isoprenylcysteine carboxyl methyltransferase family.</text>
</comment>
<keyword evidence="5" id="KW-0489">Methyltransferase</keyword>
<dbReference type="Gene3D" id="1.20.120.1630">
    <property type="match status" value="1"/>
</dbReference>
<dbReference type="EMBL" id="KN825701">
    <property type="protein sequence ID" value="KIK81958.1"/>
    <property type="molecule type" value="Genomic_DNA"/>
</dbReference>
<dbReference type="Proteomes" id="UP000054538">
    <property type="component" value="Unassembled WGS sequence"/>
</dbReference>
<keyword evidence="3 5" id="KW-1133">Transmembrane helix</keyword>
<dbReference type="PANTHER" id="PTHR43847:SF1">
    <property type="entry name" value="BLL3993 PROTEIN"/>
    <property type="match status" value="1"/>
</dbReference>
<dbReference type="InParanoid" id="A0A0D0D1N4"/>
<evidence type="ECO:0000256" key="5">
    <source>
        <dbReference type="RuleBase" id="RU362022"/>
    </source>
</evidence>
<comment type="subcellular location">
    <subcellularLocation>
        <location evidence="5">Endoplasmic reticulum membrane</location>
        <topology evidence="5">Multi-pass membrane protein</topology>
    </subcellularLocation>
    <subcellularLocation>
        <location evidence="1">Membrane</location>
        <topology evidence="1">Multi-pass membrane protein</topology>
    </subcellularLocation>
</comment>
<keyword evidence="5" id="KW-0808">Transferase</keyword>
<gene>
    <name evidence="6" type="ORF">PAXRUDRAFT_832517</name>
</gene>
<dbReference type="InterPro" id="IPR007269">
    <property type="entry name" value="ICMT_MeTrfase"/>
</dbReference>
<comment type="catalytic activity">
    <reaction evidence="5">
        <text>[protein]-C-terminal S-[(2E,6E)-farnesyl]-L-cysteine + S-adenosyl-L-methionine = [protein]-C-terminal S-[(2E,6E)-farnesyl]-L-cysteine methyl ester + S-adenosyl-L-homocysteine</text>
        <dbReference type="Rhea" id="RHEA:21672"/>
        <dbReference type="Rhea" id="RHEA-COMP:12125"/>
        <dbReference type="Rhea" id="RHEA-COMP:12126"/>
        <dbReference type="ChEBI" id="CHEBI:57856"/>
        <dbReference type="ChEBI" id="CHEBI:59789"/>
        <dbReference type="ChEBI" id="CHEBI:90510"/>
        <dbReference type="ChEBI" id="CHEBI:90511"/>
        <dbReference type="EC" id="2.1.1.100"/>
    </reaction>
</comment>
<reference evidence="7" key="2">
    <citation type="submission" date="2015-01" db="EMBL/GenBank/DDBJ databases">
        <title>Evolutionary Origins and Diversification of the Mycorrhizal Mutualists.</title>
        <authorList>
            <consortium name="DOE Joint Genome Institute"/>
            <consortium name="Mycorrhizal Genomics Consortium"/>
            <person name="Kohler A."/>
            <person name="Kuo A."/>
            <person name="Nagy L.G."/>
            <person name="Floudas D."/>
            <person name="Copeland A."/>
            <person name="Barry K.W."/>
            <person name="Cichocki N."/>
            <person name="Veneault-Fourrey C."/>
            <person name="LaButti K."/>
            <person name="Lindquist E.A."/>
            <person name="Lipzen A."/>
            <person name="Lundell T."/>
            <person name="Morin E."/>
            <person name="Murat C."/>
            <person name="Riley R."/>
            <person name="Ohm R."/>
            <person name="Sun H."/>
            <person name="Tunlid A."/>
            <person name="Henrissat B."/>
            <person name="Grigoriev I.V."/>
            <person name="Hibbett D.S."/>
            <person name="Martin F."/>
        </authorList>
    </citation>
    <scope>NUCLEOTIDE SEQUENCE [LARGE SCALE GENOMIC DNA]</scope>
    <source>
        <strain evidence="7">Ve08.2h10</strain>
    </source>
</reference>
<evidence type="ECO:0000256" key="2">
    <source>
        <dbReference type="ARBA" id="ARBA00022692"/>
    </source>
</evidence>
<keyword evidence="7" id="KW-1185">Reference proteome</keyword>
<dbReference type="InterPro" id="IPR052527">
    <property type="entry name" value="Metal_cation-efflux_comp"/>
</dbReference>
<name>A0A0D0D1N4_9AGAM</name>
<evidence type="ECO:0000256" key="1">
    <source>
        <dbReference type="ARBA" id="ARBA00004141"/>
    </source>
</evidence>
<evidence type="ECO:0000256" key="4">
    <source>
        <dbReference type="ARBA" id="ARBA00023136"/>
    </source>
</evidence>
<feature type="transmembrane region" description="Helical" evidence="5">
    <location>
        <begin position="103"/>
        <end position="125"/>
    </location>
</feature>
<feature type="transmembrane region" description="Helical" evidence="5">
    <location>
        <begin position="14"/>
        <end position="31"/>
    </location>
</feature>
<dbReference type="PANTHER" id="PTHR43847">
    <property type="entry name" value="BLL3993 PROTEIN"/>
    <property type="match status" value="1"/>
</dbReference>
<dbReference type="AlphaFoldDB" id="A0A0D0D1N4"/>
<dbReference type="STRING" id="930991.A0A0D0D1N4"/>
<keyword evidence="5" id="KW-0256">Endoplasmic reticulum</keyword>
<keyword evidence="4 5" id="KW-0472">Membrane</keyword>
<sequence length="236" mass="25750">MAAVASPSSGGSPLLRLAVIVATTFALHITMNSPNPPPDENTRLEPSTLEKNALKSFLVPIMRGLAVLPGVIEVGAIMMRLVAPPAFDLTSGTCAERISFDRLALVACVIALLGTSIRLWCYHVMGRLFTFDLALLPHHKLITSGPYAIVRHPSYTGGYLTLGGATLAHATAGSWAYECGAIYSVWGIAWVLLVGVSFTIIVERCVREDKILHAAFGREWEEWSEKVRWRMVPCIY</sequence>
<dbReference type="EC" id="2.1.1.100" evidence="5"/>
<evidence type="ECO:0000256" key="3">
    <source>
        <dbReference type="ARBA" id="ARBA00022989"/>
    </source>
</evidence>
<dbReference type="OrthoDB" id="422086at2759"/>
<keyword evidence="5" id="KW-0949">S-adenosyl-L-methionine</keyword>
<accession>A0A0D0D1N4</accession>
<evidence type="ECO:0000313" key="6">
    <source>
        <dbReference type="EMBL" id="KIK81958.1"/>
    </source>
</evidence>
<dbReference type="GO" id="GO:0005789">
    <property type="term" value="C:endoplasmic reticulum membrane"/>
    <property type="evidence" value="ECO:0007669"/>
    <property type="project" value="UniProtKB-SubCell"/>
</dbReference>
<dbReference type="Pfam" id="PF04140">
    <property type="entry name" value="ICMT"/>
    <property type="match status" value="1"/>
</dbReference>
<dbReference type="GO" id="GO:0032259">
    <property type="term" value="P:methylation"/>
    <property type="evidence" value="ECO:0007669"/>
    <property type="project" value="UniProtKB-KW"/>
</dbReference>
<protein>
    <recommendedName>
        <fullName evidence="5">Protein-S-isoprenylcysteine O-methyltransferase</fullName>
        <ecNumber evidence="5">2.1.1.100</ecNumber>
    </recommendedName>
</protein>
<dbReference type="GO" id="GO:0004671">
    <property type="term" value="F:protein C-terminal S-isoprenylcysteine carboxyl O-methyltransferase activity"/>
    <property type="evidence" value="ECO:0007669"/>
    <property type="project" value="UniProtKB-EC"/>
</dbReference>